<accession>A0AAX4HR20</accession>
<proteinExistence type="predicted"/>
<name>A0AAX4HR20_9BACT</name>
<evidence type="ECO:0000313" key="1">
    <source>
        <dbReference type="EMBL" id="WPU65677.1"/>
    </source>
</evidence>
<dbReference type="Proteomes" id="UP001324634">
    <property type="component" value="Chromosome"/>
</dbReference>
<reference evidence="1 2" key="1">
    <citation type="submission" date="2023-11" db="EMBL/GenBank/DDBJ databases">
        <title>Peredibacter starrii A3.12.</title>
        <authorList>
            <person name="Mitchell R.J."/>
        </authorList>
    </citation>
    <scope>NUCLEOTIDE SEQUENCE [LARGE SCALE GENOMIC DNA]</scope>
    <source>
        <strain evidence="1 2">A3.12</strain>
    </source>
</reference>
<dbReference type="AlphaFoldDB" id="A0AAX4HR20"/>
<dbReference type="EMBL" id="CP139487">
    <property type="protein sequence ID" value="WPU65677.1"/>
    <property type="molecule type" value="Genomic_DNA"/>
</dbReference>
<evidence type="ECO:0000313" key="2">
    <source>
        <dbReference type="Proteomes" id="UP001324634"/>
    </source>
</evidence>
<sequence length="1078" mass="112886">MNTLGLAFTLLITLFISSCQVKEKSSDGGLISDHVPTTNKFTLQTPTAKAYDEGETITFTVTFPFDIIMDTTGGDPRLRITVGAVTEYADYDISPNARTMTFKYVVGATDNDTNGIDVNALELNGSTLKFDNNGTITDCAIATVTTKNFPNVKIDTAGPTITALTVTNLPGNYHAYAKLNFQMTFSEPVYVTGTPKFTVNFHAAAQTAPQTQSADIEYVSGSGTNKLVFSYEIEPTLLDTNGFASISSSLDIGTDTLTDANGNDANLDMSGVTGAAITYSATVMLWGQYPNFVDIVMPADKTYLAGESLDFVIEFDRNVNVTGTPYLGITVGSTVRQAQYVSGTGTEFLTFRYALVPGDVDADGITVPTSITQNAGNIQDVTSPNRSFFVNATNNKLVIPSTAGIKANAVQPMAISATRGTDITNAVWGTALDNKWIIGQDLNVTIGFNTPITVTQTGGTPSIGLVIGSTTVQAPYISGDGQSSLIFRYTIQEGDLDTDGTIALGTITLNGGVLTDAHGTNVLSTLPASITTTFVDGVRPTISSITPATNGTYSNVNLATMNFIVNWSEAVNYSATGTGAAYVPMNVGGSTVNLQYAANNNTAAITHRPVTNGLSTYTDTDGVILSSPLMGTAVIKDAAGNTANVLTFNVPSTTGVLVDTTAPTIVSVTPVTANGTYRVGENLDFTVTFSEPVTTNVTATLPCITVTLNASGAGTECLRPTASTTNTVHTFRYTIVAADNDPDGIAVGTTISSSAYPTATGYVRDAGSNSVAAAFTSPTTTGILIDNTAPAQPTATSFSGTHESGETLSFVLTYSEPMYVTGGTPYIRVALTSGNIDFPLTSGDGTTTLTFSYTLTDNDYDFDGLSSTVNTITLNGATILDGGRNPATGTNTFQTQNLSTVRVVFANTKLWVKKDFVSLAKTGSPTVSNSGSISYTTCSSANDCRNFTGDDALNLGGALNNVETVFIVVKNPATLAVHDIFKNAITLSPGATTYDLTITYGNLWLNGTDRGTNTFFNVNRATGSVNVIQVDFDTPQDFTAGALIGTTFDGAIGEVMAISGSLTPAQKTIISNYLNGLY</sequence>
<keyword evidence="2" id="KW-1185">Reference proteome</keyword>
<protein>
    <submittedName>
        <fullName evidence="1">Uncharacterized protein</fullName>
    </submittedName>
</protein>
<gene>
    <name evidence="1" type="ORF">SOO65_02860</name>
</gene>
<dbReference type="KEGG" id="psti:SOO65_02860"/>
<dbReference type="RefSeq" id="WP_321396620.1">
    <property type="nucleotide sequence ID" value="NZ_CP139487.1"/>
</dbReference>
<organism evidence="1 2">
    <name type="scientific">Peredibacter starrii</name>
    <dbReference type="NCBI Taxonomy" id="28202"/>
    <lineage>
        <taxon>Bacteria</taxon>
        <taxon>Pseudomonadati</taxon>
        <taxon>Bdellovibrionota</taxon>
        <taxon>Bacteriovoracia</taxon>
        <taxon>Bacteriovoracales</taxon>
        <taxon>Bacteriovoracaceae</taxon>
        <taxon>Peredibacter</taxon>
    </lineage>
</organism>